<dbReference type="InterPro" id="IPR019787">
    <property type="entry name" value="Znf_PHD-finger"/>
</dbReference>
<feature type="domain" description="PHD-type" evidence="6">
    <location>
        <begin position="87"/>
        <end position="150"/>
    </location>
</feature>
<accession>A0A0G4GKX4</accession>
<dbReference type="InParanoid" id="A0A0G4GKX4"/>
<dbReference type="AlphaFoldDB" id="A0A0G4GKX4"/>
<evidence type="ECO:0000313" key="7">
    <source>
        <dbReference type="EMBL" id="CEM30682.1"/>
    </source>
</evidence>
<keyword evidence="8" id="KW-1185">Reference proteome</keyword>
<feature type="region of interest" description="Disordered" evidence="5">
    <location>
        <begin position="226"/>
        <end position="248"/>
    </location>
</feature>
<evidence type="ECO:0000256" key="4">
    <source>
        <dbReference type="PROSITE-ProRule" id="PRU00146"/>
    </source>
</evidence>
<proteinExistence type="predicted"/>
<dbReference type="InterPro" id="IPR013083">
    <property type="entry name" value="Znf_RING/FYVE/PHD"/>
</dbReference>
<dbReference type="EMBL" id="CDMY01000702">
    <property type="protein sequence ID" value="CEM30682.1"/>
    <property type="molecule type" value="Genomic_DNA"/>
</dbReference>
<protein>
    <recommendedName>
        <fullName evidence="6">PHD-type domain-containing protein</fullName>
    </recommendedName>
</protein>
<evidence type="ECO:0000256" key="3">
    <source>
        <dbReference type="ARBA" id="ARBA00022833"/>
    </source>
</evidence>
<dbReference type="SUPFAM" id="SSF57903">
    <property type="entry name" value="FYVE/PHD zinc finger"/>
    <property type="match status" value="1"/>
</dbReference>
<evidence type="ECO:0000313" key="8">
    <source>
        <dbReference type="Proteomes" id="UP000041254"/>
    </source>
</evidence>
<evidence type="ECO:0000256" key="5">
    <source>
        <dbReference type="SAM" id="MobiDB-lite"/>
    </source>
</evidence>
<keyword evidence="3" id="KW-0862">Zinc</keyword>
<dbReference type="GO" id="GO:0008270">
    <property type="term" value="F:zinc ion binding"/>
    <property type="evidence" value="ECO:0007669"/>
    <property type="project" value="UniProtKB-KW"/>
</dbReference>
<evidence type="ECO:0000256" key="1">
    <source>
        <dbReference type="ARBA" id="ARBA00022723"/>
    </source>
</evidence>
<keyword evidence="1" id="KW-0479">Metal-binding</keyword>
<evidence type="ECO:0000256" key="2">
    <source>
        <dbReference type="ARBA" id="ARBA00022771"/>
    </source>
</evidence>
<name>A0A0G4GKX4_VITBC</name>
<dbReference type="PROSITE" id="PS50016">
    <property type="entry name" value="ZF_PHD_2"/>
    <property type="match status" value="1"/>
</dbReference>
<dbReference type="InterPro" id="IPR011011">
    <property type="entry name" value="Znf_FYVE_PHD"/>
</dbReference>
<reference evidence="7 8" key="1">
    <citation type="submission" date="2014-11" db="EMBL/GenBank/DDBJ databases">
        <authorList>
            <person name="Zhu J."/>
            <person name="Qi W."/>
            <person name="Song R."/>
        </authorList>
    </citation>
    <scope>NUCLEOTIDE SEQUENCE [LARGE SCALE GENOMIC DNA]</scope>
</reference>
<dbReference type="Gene3D" id="3.30.40.10">
    <property type="entry name" value="Zinc/RING finger domain, C3HC4 (zinc finger)"/>
    <property type="match status" value="1"/>
</dbReference>
<sequence>MEKSDLDAMKKPCVGGKRTRSLTLWRRHADMASGHHDDGAAAASSSALAAAAGGGAGVCGHNKPAAGGSGETKVNKAQKEKQEEEQQQFCSVCFGSGGDSLNEIKECQRCSVTVHKKCCAVQPANTQWEVVEAARRDNKPKWYCRRCETEKTTRLIPQCAICGWPGGTLKDDDLKETTTDAFSGHPDPVRVSRPQGPCVCQGLPRAPATVDRPPPQLLGGRFSPQGLQAQAHRRKEPRALVTQNARDIKSPRRLLQLRNKTSARVHLHAASSLPPPPSWEEYLPFL</sequence>
<dbReference type="Proteomes" id="UP000041254">
    <property type="component" value="Unassembled WGS sequence"/>
</dbReference>
<organism evidence="7 8">
    <name type="scientific">Vitrella brassicaformis (strain CCMP3155)</name>
    <dbReference type="NCBI Taxonomy" id="1169540"/>
    <lineage>
        <taxon>Eukaryota</taxon>
        <taxon>Sar</taxon>
        <taxon>Alveolata</taxon>
        <taxon>Colpodellida</taxon>
        <taxon>Vitrellaceae</taxon>
        <taxon>Vitrella</taxon>
    </lineage>
</organism>
<keyword evidence="2 4" id="KW-0863">Zinc-finger</keyword>
<evidence type="ECO:0000259" key="6">
    <source>
        <dbReference type="PROSITE" id="PS50016"/>
    </source>
</evidence>
<dbReference type="VEuPathDB" id="CryptoDB:Vbra_18180"/>
<gene>
    <name evidence="7" type="ORF">Vbra_18180</name>
</gene>